<evidence type="ECO:0000313" key="3">
    <source>
        <dbReference type="Proteomes" id="UP001470230"/>
    </source>
</evidence>
<accession>A0ABR2LAH8</accession>
<evidence type="ECO:0000313" key="2">
    <source>
        <dbReference type="EMBL" id="KAK8900358.1"/>
    </source>
</evidence>
<proteinExistence type="predicted"/>
<keyword evidence="1" id="KW-0547">Nucleotide-binding</keyword>
<dbReference type="SMART" id="SM00175">
    <property type="entry name" value="RAB"/>
    <property type="match status" value="1"/>
</dbReference>
<evidence type="ECO:0000256" key="1">
    <source>
        <dbReference type="ARBA" id="ARBA00022741"/>
    </source>
</evidence>
<dbReference type="Proteomes" id="UP001470230">
    <property type="component" value="Unassembled WGS sequence"/>
</dbReference>
<keyword evidence="3" id="KW-1185">Reference proteome</keyword>
<dbReference type="Gene3D" id="3.40.50.300">
    <property type="entry name" value="P-loop containing nucleotide triphosphate hydrolases"/>
    <property type="match status" value="1"/>
</dbReference>
<organism evidence="2 3">
    <name type="scientific">Tritrichomonas musculus</name>
    <dbReference type="NCBI Taxonomy" id="1915356"/>
    <lineage>
        <taxon>Eukaryota</taxon>
        <taxon>Metamonada</taxon>
        <taxon>Parabasalia</taxon>
        <taxon>Tritrichomonadida</taxon>
        <taxon>Tritrichomonadidae</taxon>
        <taxon>Tritrichomonas</taxon>
    </lineage>
</organism>
<reference evidence="2 3" key="1">
    <citation type="submission" date="2024-04" db="EMBL/GenBank/DDBJ databases">
        <title>Tritrichomonas musculus Genome.</title>
        <authorList>
            <person name="Alves-Ferreira E."/>
            <person name="Grigg M."/>
            <person name="Lorenzi H."/>
            <person name="Galac M."/>
        </authorList>
    </citation>
    <scope>NUCLEOTIDE SEQUENCE [LARGE SCALE GENOMIC DNA]</scope>
    <source>
        <strain evidence="2 3">EAF2021</strain>
    </source>
</reference>
<protein>
    <submittedName>
        <fullName evidence="2">Uncharacterized protein</fullName>
    </submittedName>
</protein>
<name>A0ABR2LAH8_9EUKA</name>
<dbReference type="InterPro" id="IPR005225">
    <property type="entry name" value="Small_GTP-bd"/>
</dbReference>
<dbReference type="PROSITE" id="PS51417">
    <property type="entry name" value="ARF"/>
    <property type="match status" value="1"/>
</dbReference>
<dbReference type="EMBL" id="JAPFFF010000001">
    <property type="protein sequence ID" value="KAK8900358.1"/>
    <property type="molecule type" value="Genomic_DNA"/>
</dbReference>
<dbReference type="Pfam" id="PF00071">
    <property type="entry name" value="Ras"/>
    <property type="match status" value="2"/>
</dbReference>
<dbReference type="PROSITE" id="PS51420">
    <property type="entry name" value="RHO"/>
    <property type="match status" value="1"/>
</dbReference>
<dbReference type="InterPro" id="IPR027417">
    <property type="entry name" value="P-loop_NTPase"/>
</dbReference>
<dbReference type="CDD" id="cd00154">
    <property type="entry name" value="Rab"/>
    <property type="match status" value="1"/>
</dbReference>
<dbReference type="SMART" id="SM00173">
    <property type="entry name" value="RAS"/>
    <property type="match status" value="1"/>
</dbReference>
<dbReference type="InterPro" id="IPR001806">
    <property type="entry name" value="Small_GTPase"/>
</dbReference>
<dbReference type="SUPFAM" id="SSF52540">
    <property type="entry name" value="P-loop containing nucleoside triphosphate hydrolases"/>
    <property type="match status" value="1"/>
</dbReference>
<sequence length="253" mass="27625">MNAEENDSFKIVVIGDSGAGKTSVIFRYAKDFFDPSYGTTIGTSFIVKKLTDYHATLNIWDTAGQERYRSMVPMYCHGASAILIVFDVSSQSNSSASEFGDFINSNGIISSQNVLSDSINLNSATNLNTSSPQNSTNNNPENIAPNYQEVIDRWLSYVQQTVGDTVPIFIAGNKIDLVNDEETVVNQFKISSNGNLVESNNYPVFLVSAKTGKNINALFELIATQLIGNSKIKNDKSINALTNSNDVQVNKCC</sequence>
<dbReference type="NCBIfam" id="TIGR00231">
    <property type="entry name" value="small_GTP"/>
    <property type="match status" value="1"/>
</dbReference>
<dbReference type="PROSITE" id="PS51419">
    <property type="entry name" value="RAB"/>
    <property type="match status" value="1"/>
</dbReference>
<dbReference type="PANTHER" id="PTHR47978">
    <property type="match status" value="1"/>
</dbReference>
<dbReference type="PRINTS" id="PR00449">
    <property type="entry name" value="RASTRNSFRMNG"/>
</dbReference>
<dbReference type="SMART" id="SM00174">
    <property type="entry name" value="RHO"/>
    <property type="match status" value="1"/>
</dbReference>
<comment type="caution">
    <text evidence="2">The sequence shown here is derived from an EMBL/GenBank/DDBJ whole genome shotgun (WGS) entry which is preliminary data.</text>
</comment>
<gene>
    <name evidence="2" type="ORF">M9Y10_002685</name>
</gene>